<keyword evidence="1" id="KW-1133">Transmembrane helix</keyword>
<dbReference type="AlphaFoldDB" id="A0AAE3NCN8"/>
<feature type="transmembrane region" description="Helical" evidence="1">
    <location>
        <begin position="173"/>
        <end position="193"/>
    </location>
</feature>
<protein>
    <submittedName>
        <fullName evidence="3">VanZ family protein</fullName>
    </submittedName>
</protein>
<feature type="transmembrane region" description="Helical" evidence="1">
    <location>
        <begin position="94"/>
        <end position="113"/>
    </location>
</feature>
<feature type="transmembrane region" description="Helical" evidence="1">
    <location>
        <begin position="133"/>
        <end position="153"/>
    </location>
</feature>
<comment type="caution">
    <text evidence="3">The sequence shown here is derived from an EMBL/GenBank/DDBJ whole genome shotgun (WGS) entry which is preliminary data.</text>
</comment>
<evidence type="ECO:0000313" key="3">
    <source>
        <dbReference type="EMBL" id="MDA7418644.1"/>
    </source>
</evidence>
<feature type="transmembrane region" description="Helical" evidence="1">
    <location>
        <begin position="227"/>
        <end position="246"/>
    </location>
</feature>
<evidence type="ECO:0000259" key="2">
    <source>
        <dbReference type="Pfam" id="PF04892"/>
    </source>
</evidence>
<evidence type="ECO:0000313" key="4">
    <source>
        <dbReference type="Proteomes" id="UP001212602"/>
    </source>
</evidence>
<dbReference type="RefSeq" id="WP_271429864.1">
    <property type="nucleotide sequence ID" value="NZ_JAQIPB010000010.1"/>
</dbReference>
<gene>
    <name evidence="3" type="ORF">PGB34_19915</name>
</gene>
<feature type="transmembrane region" description="Helical" evidence="1">
    <location>
        <begin position="315"/>
        <end position="340"/>
    </location>
</feature>
<evidence type="ECO:0000256" key="1">
    <source>
        <dbReference type="SAM" id="Phobius"/>
    </source>
</evidence>
<feature type="transmembrane region" description="Helical" evidence="1">
    <location>
        <begin position="258"/>
        <end position="280"/>
    </location>
</feature>
<dbReference type="Proteomes" id="UP001212602">
    <property type="component" value="Unassembled WGS sequence"/>
</dbReference>
<proteinExistence type="predicted"/>
<feature type="domain" description="VanZ-like" evidence="2">
    <location>
        <begin position="36"/>
        <end position="146"/>
    </location>
</feature>
<name>A0AAE3NCN8_9BURK</name>
<keyword evidence="1" id="KW-0812">Transmembrane</keyword>
<feature type="transmembrane region" description="Helical" evidence="1">
    <location>
        <begin position="360"/>
        <end position="377"/>
    </location>
</feature>
<dbReference type="Pfam" id="PF04892">
    <property type="entry name" value="VanZ"/>
    <property type="match status" value="1"/>
</dbReference>
<keyword evidence="1" id="KW-0472">Membrane</keyword>
<keyword evidence="4" id="KW-1185">Reference proteome</keyword>
<feature type="transmembrane region" description="Helical" evidence="1">
    <location>
        <begin position="286"/>
        <end position="308"/>
    </location>
</feature>
<dbReference type="InterPro" id="IPR006976">
    <property type="entry name" value="VanZ-like"/>
</dbReference>
<feature type="transmembrane region" description="Helical" evidence="1">
    <location>
        <begin position="62"/>
        <end position="87"/>
    </location>
</feature>
<organism evidence="3 4">
    <name type="scientific">Xenophilus arseniciresistens</name>
    <dbReference type="NCBI Taxonomy" id="1283306"/>
    <lineage>
        <taxon>Bacteria</taxon>
        <taxon>Pseudomonadati</taxon>
        <taxon>Pseudomonadota</taxon>
        <taxon>Betaproteobacteria</taxon>
        <taxon>Burkholderiales</taxon>
        <taxon>Comamonadaceae</taxon>
        <taxon>Xenophilus</taxon>
    </lineage>
</organism>
<feature type="transmembrane region" description="Helical" evidence="1">
    <location>
        <begin position="21"/>
        <end position="42"/>
    </location>
</feature>
<dbReference type="EMBL" id="JAQIPB010000010">
    <property type="protein sequence ID" value="MDA7418644.1"/>
    <property type="molecule type" value="Genomic_DNA"/>
</dbReference>
<reference evidence="3" key="1">
    <citation type="submission" date="2023-01" db="EMBL/GenBank/DDBJ databases">
        <title>Xenophilus mangrovi sp. nov., isolated from soil of Mangrove nature reserve.</title>
        <authorList>
            <person name="Xu S."/>
            <person name="Liu Z."/>
            <person name="Xu Y."/>
        </authorList>
    </citation>
    <scope>NUCLEOTIDE SEQUENCE</scope>
    <source>
        <strain evidence="3">YW8</strain>
    </source>
</reference>
<sequence length="386" mass="41458">MQGPPAVSTPWGVTSPNHKSSAWPLALSYAALIVYASLFPFTGWRDQGLAPWSYLSAPWPRYWSGFDLGINVVGYVPLGFLLAVGLMRARAWRLGGLPAVGLGTLAGAALAFVMESLQSYLPMRIASNLDLGLNAMGALIGATLAAGLVRLGLVSHWERARSLWFVDEPRGALVLLALWPAALLFPAAVPFGLGQVFERLEEALAEWLTDTPFLAWLPQRPFELQPLAPAGEMLCVALGLLVPCLLASSVARSLARRALLVALVLLAGLAVSALSSALSWGPVHAWAWLTTPVFAGVVLAAVLALALLRAPRRLSLVLVLLAVLLHLSLLNQAPLNAYFALTLATWEQGRFMRFHGLAQWLGWLWPFAVIVYAAAVLSRRPVSATS</sequence>
<accession>A0AAE3NCN8</accession>